<name>A0A564XWP6_HYMDI</name>
<organism evidence="1 2">
    <name type="scientific">Hymenolepis diminuta</name>
    <name type="common">Rat tapeworm</name>
    <dbReference type="NCBI Taxonomy" id="6216"/>
    <lineage>
        <taxon>Eukaryota</taxon>
        <taxon>Metazoa</taxon>
        <taxon>Spiralia</taxon>
        <taxon>Lophotrochozoa</taxon>
        <taxon>Platyhelminthes</taxon>
        <taxon>Cestoda</taxon>
        <taxon>Eucestoda</taxon>
        <taxon>Cyclophyllidea</taxon>
        <taxon>Hymenolepididae</taxon>
        <taxon>Hymenolepis</taxon>
    </lineage>
</organism>
<proteinExistence type="predicted"/>
<keyword evidence="2" id="KW-1185">Reference proteome</keyword>
<sequence length="49" mass="5413">MTSILNILLRNAAPSSILTPFVALVLFCRSYIVCIHHCNCLSPSLGVFY</sequence>
<accession>A0A564XWP6</accession>
<dbReference type="AlphaFoldDB" id="A0A564XWP6"/>
<protein>
    <submittedName>
        <fullName evidence="1">Uncharacterized protein</fullName>
    </submittedName>
</protein>
<evidence type="ECO:0000313" key="2">
    <source>
        <dbReference type="Proteomes" id="UP000321570"/>
    </source>
</evidence>
<reference evidence="1 2" key="1">
    <citation type="submission" date="2019-07" db="EMBL/GenBank/DDBJ databases">
        <authorList>
            <person name="Jastrzebski P J."/>
            <person name="Paukszto L."/>
            <person name="Jastrzebski P J."/>
        </authorList>
    </citation>
    <scope>NUCLEOTIDE SEQUENCE [LARGE SCALE GENOMIC DNA]</scope>
    <source>
        <strain evidence="1 2">WMS-il1</strain>
    </source>
</reference>
<dbReference type="EMBL" id="CABIJS010000006">
    <property type="protein sequence ID" value="VUZ38734.1"/>
    <property type="molecule type" value="Genomic_DNA"/>
</dbReference>
<gene>
    <name evidence="1" type="ORF">WMSIL1_LOCUS161</name>
</gene>
<evidence type="ECO:0000313" key="1">
    <source>
        <dbReference type="EMBL" id="VUZ38734.1"/>
    </source>
</evidence>
<dbReference type="Proteomes" id="UP000321570">
    <property type="component" value="Unassembled WGS sequence"/>
</dbReference>